<dbReference type="Pfam" id="PF01545">
    <property type="entry name" value="Cation_efflux"/>
    <property type="match status" value="1"/>
</dbReference>
<accession>A0A8H5LV26</accession>
<keyword evidence="3" id="KW-0812">Transmembrane</keyword>
<sequence>MTKSFERFLNLQEINPMLVLIIGCVGLLFNTTSVLVVGHAYPGHCHPHGHNYNHNHSKESDLDTDYDHDIDLHLDPLTHSENAAVHPDHYHKLEPPAIQLPVGTNLGLAGVLIHLLGDAVNNVTVITTAVIISKLHYEAFRLS</sequence>
<dbReference type="Gene3D" id="1.20.1510.10">
    <property type="entry name" value="Cation efflux protein transmembrane domain"/>
    <property type="match status" value="1"/>
</dbReference>
<dbReference type="PANTHER" id="PTHR45820">
    <property type="entry name" value="FI23527P1"/>
    <property type="match status" value="1"/>
</dbReference>
<evidence type="ECO:0000313" key="8">
    <source>
        <dbReference type="EMBL" id="KAF5370386.1"/>
    </source>
</evidence>
<evidence type="ECO:0000256" key="1">
    <source>
        <dbReference type="ARBA" id="ARBA00004141"/>
    </source>
</evidence>
<keyword evidence="6" id="KW-0472">Membrane</keyword>
<dbReference type="GO" id="GO:0005385">
    <property type="term" value="F:zinc ion transmembrane transporter activity"/>
    <property type="evidence" value="ECO:0007669"/>
    <property type="project" value="TreeGrafter"/>
</dbReference>
<dbReference type="PROSITE" id="PS51257">
    <property type="entry name" value="PROKAR_LIPOPROTEIN"/>
    <property type="match status" value="1"/>
</dbReference>
<evidence type="ECO:0000256" key="6">
    <source>
        <dbReference type="ARBA" id="ARBA00023136"/>
    </source>
</evidence>
<dbReference type="EMBL" id="JAACJM010000011">
    <property type="protein sequence ID" value="KAF5370386.1"/>
    <property type="molecule type" value="Genomic_DNA"/>
</dbReference>
<evidence type="ECO:0000259" key="7">
    <source>
        <dbReference type="Pfam" id="PF01545"/>
    </source>
</evidence>
<dbReference type="GO" id="GO:0006882">
    <property type="term" value="P:intracellular zinc ion homeostasis"/>
    <property type="evidence" value="ECO:0007669"/>
    <property type="project" value="TreeGrafter"/>
</dbReference>
<dbReference type="GO" id="GO:0016020">
    <property type="term" value="C:membrane"/>
    <property type="evidence" value="ECO:0007669"/>
    <property type="project" value="UniProtKB-SubCell"/>
</dbReference>
<feature type="domain" description="Cation efflux protein transmembrane" evidence="7">
    <location>
        <begin position="3"/>
        <end position="133"/>
    </location>
</feature>
<name>A0A8H5LV26_9AGAR</name>
<evidence type="ECO:0000256" key="3">
    <source>
        <dbReference type="ARBA" id="ARBA00022692"/>
    </source>
</evidence>
<reference evidence="8 9" key="1">
    <citation type="journal article" date="2020" name="ISME J.">
        <title>Uncovering the hidden diversity of litter-decomposition mechanisms in mushroom-forming fungi.</title>
        <authorList>
            <person name="Floudas D."/>
            <person name="Bentzer J."/>
            <person name="Ahren D."/>
            <person name="Johansson T."/>
            <person name="Persson P."/>
            <person name="Tunlid A."/>
        </authorList>
    </citation>
    <scope>NUCLEOTIDE SEQUENCE [LARGE SCALE GENOMIC DNA]</scope>
    <source>
        <strain evidence="8 9">CBS 291.85</strain>
    </source>
</reference>
<evidence type="ECO:0000256" key="4">
    <source>
        <dbReference type="ARBA" id="ARBA00022833"/>
    </source>
</evidence>
<dbReference type="PANTHER" id="PTHR45820:SF5">
    <property type="entry name" value="DIFFUSION FACILITATOR FAMILY METAL ION TRANSPORTER, PUTATIVE-RELATED"/>
    <property type="match status" value="1"/>
</dbReference>
<dbReference type="AlphaFoldDB" id="A0A8H5LV26"/>
<evidence type="ECO:0000313" key="9">
    <source>
        <dbReference type="Proteomes" id="UP000559256"/>
    </source>
</evidence>
<protein>
    <recommendedName>
        <fullName evidence="7">Cation efflux protein transmembrane domain-containing protein</fullName>
    </recommendedName>
</protein>
<dbReference type="InterPro" id="IPR058533">
    <property type="entry name" value="Cation_efflux_TM"/>
</dbReference>
<keyword evidence="5" id="KW-1133">Transmembrane helix</keyword>
<evidence type="ECO:0000256" key="5">
    <source>
        <dbReference type="ARBA" id="ARBA00022989"/>
    </source>
</evidence>
<gene>
    <name evidence="8" type="ORF">D9758_006968</name>
</gene>
<dbReference type="OrthoDB" id="9944568at2759"/>
<dbReference type="SUPFAM" id="SSF161111">
    <property type="entry name" value="Cation efflux protein transmembrane domain-like"/>
    <property type="match status" value="1"/>
</dbReference>
<evidence type="ECO:0000256" key="2">
    <source>
        <dbReference type="ARBA" id="ARBA00008873"/>
    </source>
</evidence>
<dbReference type="Proteomes" id="UP000559256">
    <property type="component" value="Unassembled WGS sequence"/>
</dbReference>
<comment type="similarity">
    <text evidence="2">Belongs to the cation diffusion facilitator (CDF) transporter (TC 2.A.4) family. SLC30A subfamily.</text>
</comment>
<keyword evidence="4" id="KW-0862">Zinc</keyword>
<comment type="caution">
    <text evidence="8">The sequence shown here is derived from an EMBL/GenBank/DDBJ whole genome shotgun (WGS) entry which is preliminary data.</text>
</comment>
<comment type="subcellular location">
    <subcellularLocation>
        <location evidence="1">Membrane</location>
        <topology evidence="1">Multi-pass membrane protein</topology>
    </subcellularLocation>
</comment>
<keyword evidence="9" id="KW-1185">Reference proteome</keyword>
<organism evidence="8 9">
    <name type="scientific">Tetrapyrgos nigripes</name>
    <dbReference type="NCBI Taxonomy" id="182062"/>
    <lineage>
        <taxon>Eukaryota</taxon>
        <taxon>Fungi</taxon>
        <taxon>Dikarya</taxon>
        <taxon>Basidiomycota</taxon>
        <taxon>Agaricomycotina</taxon>
        <taxon>Agaricomycetes</taxon>
        <taxon>Agaricomycetidae</taxon>
        <taxon>Agaricales</taxon>
        <taxon>Marasmiineae</taxon>
        <taxon>Marasmiaceae</taxon>
        <taxon>Tetrapyrgos</taxon>
    </lineage>
</organism>
<proteinExistence type="inferred from homology"/>
<dbReference type="InterPro" id="IPR027469">
    <property type="entry name" value="Cation_efflux_TMD_sf"/>
</dbReference>